<name>A0A9W6UTE4_9ACTN</name>
<evidence type="ECO:0000256" key="4">
    <source>
        <dbReference type="RuleBase" id="RU003476"/>
    </source>
</evidence>
<dbReference type="PRINTS" id="PR00502">
    <property type="entry name" value="NUDIXFAMILY"/>
</dbReference>
<dbReference type="PROSITE" id="PS51462">
    <property type="entry name" value="NUDIX"/>
    <property type="match status" value="1"/>
</dbReference>
<dbReference type="InterPro" id="IPR020084">
    <property type="entry name" value="NUDIX_hydrolase_CS"/>
</dbReference>
<comment type="similarity">
    <text evidence="2 4">Belongs to the Nudix hydrolase family.</text>
</comment>
<dbReference type="PANTHER" id="PTHR43046:SF14">
    <property type="entry name" value="MUTT_NUDIX FAMILY PROTEIN"/>
    <property type="match status" value="1"/>
</dbReference>
<feature type="domain" description="Nudix hydrolase" evidence="5">
    <location>
        <begin position="6"/>
        <end position="145"/>
    </location>
</feature>
<evidence type="ECO:0000259" key="5">
    <source>
        <dbReference type="PROSITE" id="PS51462"/>
    </source>
</evidence>
<dbReference type="Proteomes" id="UP001165124">
    <property type="component" value="Unassembled WGS sequence"/>
</dbReference>
<evidence type="ECO:0000313" key="7">
    <source>
        <dbReference type="Proteomes" id="UP001165124"/>
    </source>
</evidence>
<dbReference type="Gene3D" id="3.90.79.10">
    <property type="entry name" value="Nucleoside Triphosphate Pyrophosphohydrolase"/>
    <property type="match status" value="1"/>
</dbReference>
<reference evidence="6" key="1">
    <citation type="submission" date="2023-02" db="EMBL/GenBank/DDBJ databases">
        <title>Actinomadura rubrobrunea NBRC 14622.</title>
        <authorList>
            <person name="Ichikawa N."/>
            <person name="Sato H."/>
            <person name="Tonouchi N."/>
        </authorList>
    </citation>
    <scope>NUCLEOTIDE SEQUENCE</scope>
    <source>
        <strain evidence="6">NBRC 14622</strain>
    </source>
</reference>
<evidence type="ECO:0000313" key="6">
    <source>
        <dbReference type="EMBL" id="GLW63556.1"/>
    </source>
</evidence>
<dbReference type="EMBL" id="BSRZ01000003">
    <property type="protein sequence ID" value="GLW63556.1"/>
    <property type="molecule type" value="Genomic_DNA"/>
</dbReference>
<protein>
    <submittedName>
        <fullName evidence="6">NUDIX hydrolase</fullName>
    </submittedName>
</protein>
<dbReference type="SUPFAM" id="SSF55811">
    <property type="entry name" value="Nudix"/>
    <property type="match status" value="1"/>
</dbReference>
<keyword evidence="3 4" id="KW-0378">Hydrolase</keyword>
<proteinExistence type="inferred from homology"/>
<dbReference type="Pfam" id="PF00293">
    <property type="entry name" value="NUDIX"/>
    <property type="match status" value="1"/>
</dbReference>
<gene>
    <name evidence="6" type="ORF">Arub01_18000</name>
</gene>
<dbReference type="PROSITE" id="PS00893">
    <property type="entry name" value="NUDIX_BOX"/>
    <property type="match status" value="1"/>
</dbReference>
<dbReference type="InterPro" id="IPR020476">
    <property type="entry name" value="Nudix_hydrolase"/>
</dbReference>
<evidence type="ECO:0000256" key="3">
    <source>
        <dbReference type="ARBA" id="ARBA00022801"/>
    </source>
</evidence>
<sequence>MTETPSDRPAVRVVCVEPGGRILLLRWRDTVSGRVFWEPPGGGIDPGETPLQAARRELYEETGLPGDAVQDVFVRVDRDFHWLGRHYVKVEPFYLAQLDSPHEARPTAFTPEENDTYLGCAWLSLDEIATLPDVEPPHLLTAIAPLLTR</sequence>
<comment type="caution">
    <text evidence="6">The sequence shown here is derived from an EMBL/GenBank/DDBJ whole genome shotgun (WGS) entry which is preliminary data.</text>
</comment>
<keyword evidence="7" id="KW-1185">Reference proteome</keyword>
<accession>A0A9W6UTE4</accession>
<evidence type="ECO:0000256" key="1">
    <source>
        <dbReference type="ARBA" id="ARBA00001946"/>
    </source>
</evidence>
<dbReference type="AlphaFoldDB" id="A0A9W6UTE4"/>
<evidence type="ECO:0000256" key="2">
    <source>
        <dbReference type="ARBA" id="ARBA00005582"/>
    </source>
</evidence>
<dbReference type="CDD" id="cd04685">
    <property type="entry name" value="NUDIX_Hydrolase"/>
    <property type="match status" value="1"/>
</dbReference>
<dbReference type="PANTHER" id="PTHR43046">
    <property type="entry name" value="GDP-MANNOSE MANNOSYL HYDROLASE"/>
    <property type="match status" value="1"/>
</dbReference>
<dbReference type="InterPro" id="IPR000086">
    <property type="entry name" value="NUDIX_hydrolase_dom"/>
</dbReference>
<dbReference type="RefSeq" id="WP_067912741.1">
    <property type="nucleotide sequence ID" value="NZ_BSRZ01000003.1"/>
</dbReference>
<comment type="cofactor">
    <cofactor evidence="1">
        <name>Mg(2+)</name>
        <dbReference type="ChEBI" id="CHEBI:18420"/>
    </cofactor>
</comment>
<dbReference type="InterPro" id="IPR015797">
    <property type="entry name" value="NUDIX_hydrolase-like_dom_sf"/>
</dbReference>
<organism evidence="6 7">
    <name type="scientific">Actinomadura rubrobrunea</name>
    <dbReference type="NCBI Taxonomy" id="115335"/>
    <lineage>
        <taxon>Bacteria</taxon>
        <taxon>Bacillati</taxon>
        <taxon>Actinomycetota</taxon>
        <taxon>Actinomycetes</taxon>
        <taxon>Streptosporangiales</taxon>
        <taxon>Thermomonosporaceae</taxon>
        <taxon>Actinomadura</taxon>
    </lineage>
</organism>
<dbReference type="GO" id="GO:0016787">
    <property type="term" value="F:hydrolase activity"/>
    <property type="evidence" value="ECO:0007669"/>
    <property type="project" value="UniProtKB-KW"/>
</dbReference>